<keyword evidence="7" id="KW-1185">Reference proteome</keyword>
<evidence type="ECO:0000313" key="7">
    <source>
        <dbReference type="Proteomes" id="UP000235965"/>
    </source>
</evidence>
<proteinExistence type="inferred from homology"/>
<evidence type="ECO:0000256" key="3">
    <source>
        <dbReference type="ARBA" id="ARBA00023180"/>
    </source>
</evidence>
<dbReference type="GO" id="GO:0005783">
    <property type="term" value="C:endoplasmic reticulum"/>
    <property type="evidence" value="ECO:0007669"/>
    <property type="project" value="TreeGrafter"/>
</dbReference>
<evidence type="ECO:0000256" key="4">
    <source>
        <dbReference type="SAM" id="SignalP"/>
    </source>
</evidence>
<gene>
    <name evidence="6" type="ORF">B7P43_G09122</name>
</gene>
<dbReference type="InterPro" id="IPR052284">
    <property type="entry name" value="Collagen_mod_leprecan"/>
</dbReference>
<comment type="similarity">
    <text evidence="1">Belongs to the leprecan family.</text>
</comment>
<dbReference type="InterPro" id="IPR056585">
    <property type="entry name" value="Leprecan_dom"/>
</dbReference>
<dbReference type="GO" id="GO:0030199">
    <property type="term" value="P:collagen fibril organization"/>
    <property type="evidence" value="ECO:0007669"/>
    <property type="project" value="TreeGrafter"/>
</dbReference>
<keyword evidence="3" id="KW-0325">Glycoprotein</keyword>
<protein>
    <recommendedName>
        <fullName evidence="5">Leprecan-like alpha-helical domain-containing protein</fullName>
    </recommendedName>
</protein>
<evidence type="ECO:0000259" key="5">
    <source>
        <dbReference type="Pfam" id="PF23557"/>
    </source>
</evidence>
<dbReference type="AlphaFoldDB" id="A0A2J7Q3F9"/>
<dbReference type="STRING" id="105785.A0A2J7Q3F9"/>
<dbReference type="InterPro" id="IPR011990">
    <property type="entry name" value="TPR-like_helical_dom_sf"/>
</dbReference>
<dbReference type="EMBL" id="NEVH01019068">
    <property type="protein sequence ID" value="PNF23100.1"/>
    <property type="molecule type" value="Genomic_DNA"/>
</dbReference>
<keyword evidence="2 4" id="KW-0732">Signal</keyword>
<dbReference type="Gene3D" id="1.25.40.10">
    <property type="entry name" value="Tetratricopeptide repeat domain"/>
    <property type="match status" value="2"/>
</dbReference>
<dbReference type="PANTHER" id="PTHR13986:SF8">
    <property type="entry name" value="PROLYL 3-HYDROXYLASE 1-LIKE PROTEIN"/>
    <property type="match status" value="1"/>
</dbReference>
<reference evidence="6 7" key="1">
    <citation type="submission" date="2017-12" db="EMBL/GenBank/DDBJ databases">
        <title>Hemimetabolous genomes reveal molecular basis of termite eusociality.</title>
        <authorList>
            <person name="Harrison M.C."/>
            <person name="Jongepier E."/>
            <person name="Robertson H.M."/>
            <person name="Arning N."/>
            <person name="Bitard-Feildel T."/>
            <person name="Chao H."/>
            <person name="Childers C.P."/>
            <person name="Dinh H."/>
            <person name="Doddapaneni H."/>
            <person name="Dugan S."/>
            <person name="Gowin J."/>
            <person name="Greiner C."/>
            <person name="Han Y."/>
            <person name="Hu H."/>
            <person name="Hughes D.S.T."/>
            <person name="Huylmans A.-K."/>
            <person name="Kemena C."/>
            <person name="Kremer L.P.M."/>
            <person name="Lee S.L."/>
            <person name="Lopez-Ezquerra A."/>
            <person name="Mallet L."/>
            <person name="Monroy-Kuhn J.M."/>
            <person name="Moser A."/>
            <person name="Murali S.C."/>
            <person name="Muzny D.M."/>
            <person name="Otani S."/>
            <person name="Piulachs M.-D."/>
            <person name="Poelchau M."/>
            <person name="Qu J."/>
            <person name="Schaub F."/>
            <person name="Wada-Katsumata A."/>
            <person name="Worley K.C."/>
            <person name="Xie Q."/>
            <person name="Ylla G."/>
            <person name="Poulsen M."/>
            <person name="Gibbs R.A."/>
            <person name="Schal C."/>
            <person name="Richards S."/>
            <person name="Belles X."/>
            <person name="Korb J."/>
            <person name="Bornberg-Bauer E."/>
        </authorList>
    </citation>
    <scope>NUCLEOTIDE SEQUENCE [LARGE SCALE GENOMIC DNA]</scope>
    <source>
        <tissue evidence="6">Whole body</tissue>
    </source>
</reference>
<feature type="signal peptide" evidence="4">
    <location>
        <begin position="1"/>
        <end position="34"/>
    </location>
</feature>
<dbReference type="Pfam" id="PF23557">
    <property type="entry name" value="TPR_leprecan"/>
    <property type="match status" value="1"/>
</dbReference>
<dbReference type="PANTHER" id="PTHR13986">
    <property type="entry name" value="PROTEIN LYSINE HYDROXYLATION COMPLEX COMPONENT"/>
    <property type="match status" value="1"/>
</dbReference>
<comment type="caution">
    <text evidence="6">The sequence shown here is derived from an EMBL/GenBank/DDBJ whole genome shotgun (WGS) entry which is preliminary data.</text>
</comment>
<dbReference type="InParanoid" id="A0A2J7Q3F9"/>
<sequence>MAVPVAASCVCVRLDKMFVLVFLCVCLIAKLCVSSEMVVTGAEKTCDALYRDGVQAYLEERWQDCIDNLEHALSSYRLLKQTTVNCRLTCHAAADETSPMGPKSVDDLQFFEKMIRKTLCLLKCNKHNPKDGLHGLPKSVLKEFEDLKPYEYLQLCYYQKNLLQKAASAVFTYLVNNPDNKVMQENLKFYSELPEVDMSEVVNFEARNYVSLYIHGAEAYQHEDYKSVISYIEESLEDYLRAEDECRAYCEGPFDQGWFPDFVSSIANHFTYCLKCKRRCPDKLNSLNGEKHQDLLASHYHFLQYAYYKVGNLRKACEAVASYLMFYPADETMMNNKEYYFKLPKVEKDFFTPREEAVEYVQRQEYELRLLDFIENEFSFKDGSENAIDINETEDGSS</sequence>
<dbReference type="OrthoDB" id="8517835at2759"/>
<dbReference type="GO" id="GO:0005518">
    <property type="term" value="F:collagen binding"/>
    <property type="evidence" value="ECO:0007669"/>
    <property type="project" value="TreeGrafter"/>
</dbReference>
<feature type="domain" description="Leprecan-like alpha-helical" evidence="5">
    <location>
        <begin position="46"/>
        <end position="340"/>
    </location>
</feature>
<evidence type="ECO:0000313" key="6">
    <source>
        <dbReference type="EMBL" id="PNF23100.1"/>
    </source>
</evidence>
<feature type="chain" id="PRO_5014347424" description="Leprecan-like alpha-helical domain-containing protein" evidence="4">
    <location>
        <begin position="35"/>
        <end position="398"/>
    </location>
</feature>
<accession>A0A2J7Q3F9</accession>
<evidence type="ECO:0000256" key="2">
    <source>
        <dbReference type="ARBA" id="ARBA00022729"/>
    </source>
</evidence>
<dbReference type="Proteomes" id="UP000235965">
    <property type="component" value="Unassembled WGS sequence"/>
</dbReference>
<evidence type="ECO:0000256" key="1">
    <source>
        <dbReference type="ARBA" id="ARBA00006487"/>
    </source>
</evidence>
<organism evidence="6 7">
    <name type="scientific">Cryptotermes secundus</name>
    <dbReference type="NCBI Taxonomy" id="105785"/>
    <lineage>
        <taxon>Eukaryota</taxon>
        <taxon>Metazoa</taxon>
        <taxon>Ecdysozoa</taxon>
        <taxon>Arthropoda</taxon>
        <taxon>Hexapoda</taxon>
        <taxon>Insecta</taxon>
        <taxon>Pterygota</taxon>
        <taxon>Neoptera</taxon>
        <taxon>Polyneoptera</taxon>
        <taxon>Dictyoptera</taxon>
        <taxon>Blattodea</taxon>
        <taxon>Blattoidea</taxon>
        <taxon>Termitoidae</taxon>
        <taxon>Kalotermitidae</taxon>
        <taxon>Cryptotermitinae</taxon>
        <taxon>Cryptotermes</taxon>
    </lineage>
</organism>
<name>A0A2J7Q3F9_9NEOP</name>